<gene>
    <name evidence="7" type="ORF">L21SP2_1807</name>
</gene>
<name>V5WH77_9SPIO</name>
<comment type="subcellular location">
    <subcellularLocation>
        <location evidence="1">Cell membrane</location>
        <topology evidence="1">Multi-pass membrane protein</topology>
    </subcellularLocation>
</comment>
<keyword evidence="5 6" id="KW-0472">Membrane</keyword>
<dbReference type="GO" id="GO:0015920">
    <property type="term" value="P:lipopolysaccharide transport"/>
    <property type="evidence" value="ECO:0007669"/>
    <property type="project" value="TreeGrafter"/>
</dbReference>
<dbReference type="HOGENOM" id="CLU_028799_3_0_12"/>
<evidence type="ECO:0000256" key="4">
    <source>
        <dbReference type="ARBA" id="ARBA00022989"/>
    </source>
</evidence>
<dbReference type="Pfam" id="PF03739">
    <property type="entry name" value="LptF_LptG"/>
    <property type="match status" value="1"/>
</dbReference>
<organism evidence="7 8">
    <name type="scientific">Salinispira pacifica</name>
    <dbReference type="NCBI Taxonomy" id="1307761"/>
    <lineage>
        <taxon>Bacteria</taxon>
        <taxon>Pseudomonadati</taxon>
        <taxon>Spirochaetota</taxon>
        <taxon>Spirochaetia</taxon>
        <taxon>Spirochaetales</taxon>
        <taxon>Spirochaetaceae</taxon>
        <taxon>Salinispira</taxon>
    </lineage>
</organism>
<proteinExistence type="predicted"/>
<keyword evidence="3 6" id="KW-0812">Transmembrane</keyword>
<protein>
    <submittedName>
        <fullName evidence="7">Putative membrane protein, YjgP/YjgQ family</fullName>
    </submittedName>
</protein>
<feature type="transmembrane region" description="Helical" evidence="6">
    <location>
        <begin position="26"/>
        <end position="47"/>
    </location>
</feature>
<accession>V5WH77</accession>
<evidence type="ECO:0000256" key="6">
    <source>
        <dbReference type="SAM" id="Phobius"/>
    </source>
</evidence>
<feature type="transmembrane region" description="Helical" evidence="6">
    <location>
        <begin position="409"/>
        <end position="427"/>
    </location>
</feature>
<dbReference type="InterPro" id="IPR005495">
    <property type="entry name" value="LptG/LptF_permease"/>
</dbReference>
<feature type="transmembrane region" description="Helical" evidence="6">
    <location>
        <begin position="374"/>
        <end position="397"/>
    </location>
</feature>
<evidence type="ECO:0000256" key="5">
    <source>
        <dbReference type="ARBA" id="ARBA00023136"/>
    </source>
</evidence>
<dbReference type="PANTHER" id="PTHR33529:SF6">
    <property type="entry name" value="YJGP_YJGQ FAMILY PERMEASE"/>
    <property type="match status" value="1"/>
</dbReference>
<feature type="transmembrane region" description="Helical" evidence="6">
    <location>
        <begin position="67"/>
        <end position="92"/>
    </location>
</feature>
<dbReference type="EMBL" id="CP006939">
    <property type="protein sequence ID" value="AHC15182.1"/>
    <property type="molecule type" value="Genomic_DNA"/>
</dbReference>
<evidence type="ECO:0000256" key="3">
    <source>
        <dbReference type="ARBA" id="ARBA00022692"/>
    </source>
</evidence>
<dbReference type="KEGG" id="slr:L21SP2_1807"/>
<dbReference type="PATRIC" id="fig|1307761.3.peg.1801"/>
<dbReference type="RefSeq" id="WP_024268100.1">
    <property type="nucleotide sequence ID" value="NC_023035.1"/>
</dbReference>
<dbReference type="STRING" id="1307761.L21SP2_1807"/>
<keyword evidence="4 6" id="KW-1133">Transmembrane helix</keyword>
<evidence type="ECO:0000256" key="2">
    <source>
        <dbReference type="ARBA" id="ARBA00022475"/>
    </source>
</evidence>
<dbReference type="AlphaFoldDB" id="V5WH77"/>
<dbReference type="eggNOG" id="COG0795">
    <property type="taxonomic scope" value="Bacteria"/>
</dbReference>
<keyword evidence="2" id="KW-1003">Cell membrane</keyword>
<dbReference type="GO" id="GO:0043190">
    <property type="term" value="C:ATP-binding cassette (ABC) transporter complex"/>
    <property type="evidence" value="ECO:0007669"/>
    <property type="project" value="TreeGrafter"/>
</dbReference>
<dbReference type="OrthoDB" id="356563at2"/>
<dbReference type="PANTHER" id="PTHR33529">
    <property type="entry name" value="SLR0882 PROTEIN-RELATED"/>
    <property type="match status" value="1"/>
</dbReference>
<dbReference type="Proteomes" id="UP000018680">
    <property type="component" value="Chromosome"/>
</dbReference>
<feature type="transmembrane region" description="Helical" evidence="6">
    <location>
        <begin position="346"/>
        <end position="367"/>
    </location>
</feature>
<feature type="transmembrane region" description="Helical" evidence="6">
    <location>
        <begin position="113"/>
        <end position="131"/>
    </location>
</feature>
<reference evidence="7 8" key="1">
    <citation type="journal article" date="2015" name="Stand. Genomic Sci.">
        <title>Complete genome sequence and description of Salinispira pacifica gen. nov., sp. nov., a novel spirochaete isolated form a hypersaline microbial mat.</title>
        <authorList>
            <person name="Ben Hania W."/>
            <person name="Joseph M."/>
            <person name="Schumann P."/>
            <person name="Bunk B."/>
            <person name="Fiebig A."/>
            <person name="Sproer C."/>
            <person name="Klenk H.P."/>
            <person name="Fardeau M.L."/>
            <person name="Spring S."/>
        </authorList>
    </citation>
    <scope>NUCLEOTIDE SEQUENCE [LARGE SCALE GENOMIC DNA]</scope>
    <source>
        <strain evidence="7 8">L21-RPul-D2</strain>
    </source>
</reference>
<keyword evidence="8" id="KW-1185">Reference proteome</keyword>
<evidence type="ECO:0000313" key="7">
    <source>
        <dbReference type="EMBL" id="AHC15182.1"/>
    </source>
</evidence>
<evidence type="ECO:0000256" key="1">
    <source>
        <dbReference type="ARBA" id="ARBA00004651"/>
    </source>
</evidence>
<sequence>MNRSIFFGKEGFQLPGTLQRYVTREYLFSFLVAFLFFLAIFFVNQILVIARDRLAEQVSVIDTLRLILYAMPAIIALSVPYASFIGIILAVGKLSEGREIQAARASGISFTNLLYPILLSAMLLSGLSFITNDYFLPLGTMRYSQLYQELLYSNSRLIIEPYAIRNYENATIVTGDVVDDVIQGIIIIDRAEDGSERTISASQAALIQNDTGKGIITLNLRDVEIISSSENRIHESRAENMDYNILLENIVFNINNPSVREMSARDVFSLVQKREEQFELRKQDQLLDYHQDYRSFGATAFSIAENRDSQLLVQFQRAYDRLGENPRTFMFDRTLRLYRIEFWKKFSIPLASLTFIFIGFPLGLMALKHGRTLGIILGLILASGYWGILVAIEALGLRLTSIPPALITFSPNILMLAAGSVLLYGYLRR</sequence>
<evidence type="ECO:0000313" key="8">
    <source>
        <dbReference type="Proteomes" id="UP000018680"/>
    </source>
</evidence>